<accession>A0ABV6M2P2</accession>
<evidence type="ECO:0000256" key="1">
    <source>
        <dbReference type="ARBA" id="ARBA00004651"/>
    </source>
</evidence>
<keyword evidence="5 7" id="KW-1133">Transmembrane helix</keyword>
<name>A0ABV6M2P2_9ACTN</name>
<dbReference type="Pfam" id="PF09335">
    <property type="entry name" value="VTT_dom"/>
    <property type="match status" value="1"/>
</dbReference>
<evidence type="ECO:0000256" key="4">
    <source>
        <dbReference type="ARBA" id="ARBA00022692"/>
    </source>
</evidence>
<dbReference type="InterPro" id="IPR032816">
    <property type="entry name" value="VTT_dom"/>
</dbReference>
<feature type="transmembrane region" description="Helical" evidence="7">
    <location>
        <begin position="174"/>
        <end position="195"/>
    </location>
</feature>
<evidence type="ECO:0000313" key="10">
    <source>
        <dbReference type="Proteomes" id="UP001589867"/>
    </source>
</evidence>
<evidence type="ECO:0000256" key="3">
    <source>
        <dbReference type="ARBA" id="ARBA00022475"/>
    </source>
</evidence>
<comment type="subcellular location">
    <subcellularLocation>
        <location evidence="1 7">Cell membrane</location>
        <topology evidence="1 7">Multi-pass membrane protein</topology>
    </subcellularLocation>
</comment>
<reference evidence="9 10" key="1">
    <citation type="submission" date="2024-09" db="EMBL/GenBank/DDBJ databases">
        <authorList>
            <person name="Sun Q."/>
            <person name="Mori K."/>
        </authorList>
    </citation>
    <scope>NUCLEOTIDE SEQUENCE [LARGE SCALE GENOMIC DNA]</scope>
    <source>
        <strain evidence="9 10">TBRC 3947</strain>
    </source>
</reference>
<proteinExistence type="inferred from homology"/>
<evidence type="ECO:0000256" key="2">
    <source>
        <dbReference type="ARBA" id="ARBA00010792"/>
    </source>
</evidence>
<keyword evidence="3 7" id="KW-1003">Cell membrane</keyword>
<dbReference type="EMBL" id="JBHLUH010000021">
    <property type="protein sequence ID" value="MFC0528946.1"/>
    <property type="molecule type" value="Genomic_DNA"/>
</dbReference>
<organism evidence="9 10">
    <name type="scientific">Phytohabitans kaempferiae</name>
    <dbReference type="NCBI Taxonomy" id="1620943"/>
    <lineage>
        <taxon>Bacteria</taxon>
        <taxon>Bacillati</taxon>
        <taxon>Actinomycetota</taxon>
        <taxon>Actinomycetes</taxon>
        <taxon>Micromonosporales</taxon>
        <taxon>Micromonosporaceae</taxon>
    </lineage>
</organism>
<protein>
    <submittedName>
        <fullName evidence="9">DedA family protein</fullName>
    </submittedName>
</protein>
<evidence type="ECO:0000259" key="8">
    <source>
        <dbReference type="Pfam" id="PF09335"/>
    </source>
</evidence>
<evidence type="ECO:0000313" key="9">
    <source>
        <dbReference type="EMBL" id="MFC0528946.1"/>
    </source>
</evidence>
<gene>
    <name evidence="9" type="ORF">ACFFIA_14890</name>
</gene>
<dbReference type="PANTHER" id="PTHR30353">
    <property type="entry name" value="INNER MEMBRANE PROTEIN DEDA-RELATED"/>
    <property type="match status" value="1"/>
</dbReference>
<keyword evidence="6 7" id="KW-0472">Membrane</keyword>
<evidence type="ECO:0000256" key="5">
    <source>
        <dbReference type="ARBA" id="ARBA00022989"/>
    </source>
</evidence>
<keyword evidence="4 7" id="KW-0812">Transmembrane</keyword>
<evidence type="ECO:0000256" key="6">
    <source>
        <dbReference type="ARBA" id="ARBA00023136"/>
    </source>
</evidence>
<feature type="transmembrane region" description="Helical" evidence="7">
    <location>
        <begin position="141"/>
        <end position="162"/>
    </location>
</feature>
<feature type="transmembrane region" description="Helical" evidence="7">
    <location>
        <begin position="12"/>
        <end position="36"/>
    </location>
</feature>
<feature type="transmembrane region" description="Helical" evidence="7">
    <location>
        <begin position="56"/>
        <end position="77"/>
    </location>
</feature>
<dbReference type="InterPro" id="IPR032818">
    <property type="entry name" value="DedA-like"/>
</dbReference>
<sequence>MSGLEQWLAGTAGWVVYLIVFGVVWAEAAIFAGVFLPGETVLLFGGVLAGLGHVDVAAVMACGVAGAVFGDTVGYQVGRHLGPRLRSTRLGRAVKASRWSRAEAFMRRYGGASVFLGRWIGFGRALVPALAGATRMRYLRFLVWNVLGGVTWAVTTVLVGYLAGGSWRKVESVFGRIVLLIVAAIVVALAVVAVARRVARRPHQE</sequence>
<feature type="domain" description="VTT" evidence="8">
    <location>
        <begin position="36"/>
        <end position="161"/>
    </location>
</feature>
<comment type="caution">
    <text evidence="9">The sequence shown here is derived from an EMBL/GenBank/DDBJ whole genome shotgun (WGS) entry which is preliminary data.</text>
</comment>
<comment type="similarity">
    <text evidence="2 7">Belongs to the DedA family.</text>
</comment>
<evidence type="ECO:0000256" key="7">
    <source>
        <dbReference type="RuleBase" id="RU367016"/>
    </source>
</evidence>
<dbReference type="PANTHER" id="PTHR30353:SF15">
    <property type="entry name" value="INNER MEMBRANE PROTEIN YABI"/>
    <property type="match status" value="1"/>
</dbReference>
<dbReference type="RefSeq" id="WP_377251183.1">
    <property type="nucleotide sequence ID" value="NZ_JBHLUH010000021.1"/>
</dbReference>
<keyword evidence="10" id="KW-1185">Reference proteome</keyword>
<dbReference type="Proteomes" id="UP001589867">
    <property type="component" value="Unassembled WGS sequence"/>
</dbReference>